<feature type="region of interest" description="Disordered" evidence="1">
    <location>
        <begin position="69"/>
        <end position="114"/>
    </location>
</feature>
<keyword evidence="2" id="KW-1133">Transmembrane helix</keyword>
<dbReference type="Proteomes" id="UP001589718">
    <property type="component" value="Unassembled WGS sequence"/>
</dbReference>
<dbReference type="InterPro" id="IPR048447">
    <property type="entry name" value="DUF1980_C"/>
</dbReference>
<evidence type="ECO:0000256" key="1">
    <source>
        <dbReference type="SAM" id="MobiDB-lite"/>
    </source>
</evidence>
<keyword evidence="2" id="KW-0812">Transmembrane</keyword>
<dbReference type="RefSeq" id="WP_380837437.1">
    <property type="nucleotide sequence ID" value="NZ_JBHMCR010000016.1"/>
</dbReference>
<keyword evidence="2" id="KW-0472">Membrane</keyword>
<organism evidence="4 5">
    <name type="scientific">Streptomyces cremeus</name>
    <dbReference type="NCBI Taxonomy" id="66881"/>
    <lineage>
        <taxon>Bacteria</taxon>
        <taxon>Bacillati</taxon>
        <taxon>Actinomycetota</taxon>
        <taxon>Actinomycetes</taxon>
        <taxon>Kitasatosporales</taxon>
        <taxon>Streptomycetaceae</taxon>
        <taxon>Streptomyces</taxon>
    </lineage>
</organism>
<feature type="transmembrane region" description="Helical" evidence="2">
    <location>
        <begin position="39"/>
        <end position="59"/>
    </location>
</feature>
<accession>A0ABV5PIA1</accession>
<feature type="domain" description="DUF1980" evidence="3">
    <location>
        <begin position="184"/>
        <end position="279"/>
    </location>
</feature>
<evidence type="ECO:0000313" key="4">
    <source>
        <dbReference type="EMBL" id="MFB9522945.1"/>
    </source>
</evidence>
<dbReference type="NCBIfam" id="TIGR03943">
    <property type="entry name" value="TIGR03943 family putative permease subunit"/>
    <property type="match status" value="1"/>
</dbReference>
<feature type="compositionally biased region" description="Basic and acidic residues" evidence="1">
    <location>
        <begin position="93"/>
        <end position="114"/>
    </location>
</feature>
<dbReference type="EMBL" id="JBHMCR010000016">
    <property type="protein sequence ID" value="MFB9522945.1"/>
    <property type="molecule type" value="Genomic_DNA"/>
</dbReference>
<protein>
    <submittedName>
        <fullName evidence="4">TIGR03943 family putative permease subunit</fullName>
    </submittedName>
</protein>
<dbReference type="Pfam" id="PF21537">
    <property type="entry name" value="DUF1980_C"/>
    <property type="match status" value="1"/>
</dbReference>
<keyword evidence="5" id="KW-1185">Reference proteome</keyword>
<sequence length="286" mass="29749">MRPHAQPLLLLVLGTAVLRISLFSDVCLRYVKESAQPFLIATGFLLAALGLVGVARDVVPRVRKRVAGKGAEELAPSGAGGPAPRAGAPQDVPGHEGDGEGGTHGEEHGHDHSRGPRVAWLLLPPALLLLLLAPPALGSYTASRDQPQLVQDYGRFDPLPAAGRPVPLSLTELVARLQQDGSGSLKGRTLVVQGFVTPVRDPAGDKAGTWRLTRLLVSCCAADSQSLSVTVHGAQAPPADAWVRVTGTWRPGGTFGTTSASLALDAASVTRVPDPANPYLDKAPAL</sequence>
<name>A0ABV5PIA1_STRCM</name>
<dbReference type="InterPro" id="IPR015402">
    <property type="entry name" value="DUF1980"/>
</dbReference>
<evidence type="ECO:0000256" key="2">
    <source>
        <dbReference type="SAM" id="Phobius"/>
    </source>
</evidence>
<evidence type="ECO:0000259" key="3">
    <source>
        <dbReference type="Pfam" id="PF21537"/>
    </source>
</evidence>
<proteinExistence type="predicted"/>
<comment type="caution">
    <text evidence="4">The sequence shown here is derived from an EMBL/GenBank/DDBJ whole genome shotgun (WGS) entry which is preliminary data.</text>
</comment>
<evidence type="ECO:0000313" key="5">
    <source>
        <dbReference type="Proteomes" id="UP001589718"/>
    </source>
</evidence>
<gene>
    <name evidence="4" type="ORF">ACFFTU_23650</name>
</gene>
<reference evidence="4 5" key="1">
    <citation type="submission" date="2024-09" db="EMBL/GenBank/DDBJ databases">
        <authorList>
            <person name="Sun Q."/>
            <person name="Mori K."/>
        </authorList>
    </citation>
    <scope>NUCLEOTIDE SEQUENCE [LARGE SCALE GENOMIC DNA]</scope>
    <source>
        <strain evidence="4 5">JCM 4362</strain>
    </source>
</reference>
<feature type="transmembrane region" description="Helical" evidence="2">
    <location>
        <begin position="118"/>
        <end position="137"/>
    </location>
</feature>